<keyword evidence="3" id="KW-0804">Transcription</keyword>
<evidence type="ECO:0000313" key="5">
    <source>
        <dbReference type="EMBL" id="MCI5756424.1"/>
    </source>
</evidence>
<evidence type="ECO:0000256" key="3">
    <source>
        <dbReference type="ARBA" id="ARBA00023163"/>
    </source>
</evidence>
<reference evidence="5 6" key="1">
    <citation type="submission" date="2022-03" db="EMBL/GenBank/DDBJ databases">
        <title>Metagenome-assembled genomes from swine fecal metagenomes.</title>
        <authorList>
            <person name="Holman D.B."/>
            <person name="Kommadath A."/>
        </authorList>
    </citation>
    <scope>NUCLEOTIDE SEQUENCE [LARGE SCALE GENOMIC DNA]</scope>
    <source>
        <strain evidence="5">SUG147</strain>
    </source>
</reference>
<dbReference type="InterPro" id="IPR037923">
    <property type="entry name" value="HTH-like"/>
</dbReference>
<protein>
    <submittedName>
        <fullName evidence="5">AraC family transcriptional regulator</fullName>
    </submittedName>
</protein>
<dbReference type="SMART" id="SM00342">
    <property type="entry name" value="HTH_ARAC"/>
    <property type="match status" value="1"/>
</dbReference>
<dbReference type="PRINTS" id="PR00032">
    <property type="entry name" value="HTHARAC"/>
</dbReference>
<dbReference type="EMBL" id="JALEMU010000153">
    <property type="protein sequence ID" value="MCI5756424.1"/>
    <property type="molecule type" value="Genomic_DNA"/>
</dbReference>
<comment type="caution">
    <text evidence="5">The sequence shown here is derived from an EMBL/GenBank/DDBJ whole genome shotgun (WGS) entry which is preliminary data.</text>
</comment>
<name>A0AAE3FJ14_9BACT</name>
<feature type="domain" description="HTH araC/xylS-type" evidence="4">
    <location>
        <begin position="146"/>
        <end position="245"/>
    </location>
</feature>
<dbReference type="GO" id="GO:0003700">
    <property type="term" value="F:DNA-binding transcription factor activity"/>
    <property type="evidence" value="ECO:0007669"/>
    <property type="project" value="InterPro"/>
</dbReference>
<dbReference type="InterPro" id="IPR020449">
    <property type="entry name" value="Tscrpt_reg_AraC-type_HTH"/>
</dbReference>
<dbReference type="Proteomes" id="UP001139365">
    <property type="component" value="Unassembled WGS sequence"/>
</dbReference>
<dbReference type="PROSITE" id="PS01124">
    <property type="entry name" value="HTH_ARAC_FAMILY_2"/>
    <property type="match status" value="1"/>
</dbReference>
<keyword evidence="2" id="KW-0238">DNA-binding</keyword>
<dbReference type="SUPFAM" id="SSF46689">
    <property type="entry name" value="Homeodomain-like"/>
    <property type="match status" value="1"/>
</dbReference>
<organism evidence="5 6">
    <name type="scientific">Candidatus Colimorpha enterica</name>
    <dbReference type="NCBI Taxonomy" id="3083063"/>
    <lineage>
        <taxon>Bacteria</taxon>
        <taxon>Pseudomonadati</taxon>
        <taxon>Bacteroidota</taxon>
        <taxon>Bacteroidia</taxon>
        <taxon>Bacteroidales</taxon>
        <taxon>Candidatus Colimorpha</taxon>
    </lineage>
</organism>
<evidence type="ECO:0000256" key="2">
    <source>
        <dbReference type="ARBA" id="ARBA00023125"/>
    </source>
</evidence>
<evidence type="ECO:0000259" key="4">
    <source>
        <dbReference type="PROSITE" id="PS01124"/>
    </source>
</evidence>
<gene>
    <name evidence="5" type="ORF">MR241_09060</name>
</gene>
<evidence type="ECO:0000256" key="1">
    <source>
        <dbReference type="ARBA" id="ARBA00023015"/>
    </source>
</evidence>
<sequence length="248" mass="27365">MNSQEFCSSFRFVKITFNRPHQTDRLTGEGSPTNYIGQLITGSAKLVCGGKTVSLLPGEPFFIPKGCNYRSFWYPDGETVSWYSLGFDLLPFQPEIPALQKLPAGGEEHLNRIFAGLTVCADTIGHLYLCLSSVSDRMEYENPGKQSLTAHAAGIIRSDPTLRMDAVASACGVSESTLYSRMRSIGVTPNVLRQRALCDRASELLSTTDKSVEDISSLLGFSSSSYFRKVFRSHTGMTPREVRKKRGV</sequence>
<accession>A0AAE3FJ14</accession>
<dbReference type="GO" id="GO:0043565">
    <property type="term" value="F:sequence-specific DNA binding"/>
    <property type="evidence" value="ECO:0007669"/>
    <property type="project" value="InterPro"/>
</dbReference>
<dbReference type="PANTHER" id="PTHR43280:SF28">
    <property type="entry name" value="HTH-TYPE TRANSCRIPTIONAL ACTIVATOR RHAS"/>
    <property type="match status" value="1"/>
</dbReference>
<dbReference type="InterPro" id="IPR009057">
    <property type="entry name" value="Homeodomain-like_sf"/>
</dbReference>
<dbReference type="SUPFAM" id="SSF51215">
    <property type="entry name" value="Regulatory protein AraC"/>
    <property type="match status" value="1"/>
</dbReference>
<keyword evidence="1" id="KW-0805">Transcription regulation</keyword>
<dbReference type="PANTHER" id="PTHR43280">
    <property type="entry name" value="ARAC-FAMILY TRANSCRIPTIONAL REGULATOR"/>
    <property type="match status" value="1"/>
</dbReference>
<dbReference type="AlphaFoldDB" id="A0AAE3FJ14"/>
<evidence type="ECO:0000313" key="6">
    <source>
        <dbReference type="Proteomes" id="UP001139365"/>
    </source>
</evidence>
<dbReference type="Gene3D" id="1.10.10.60">
    <property type="entry name" value="Homeodomain-like"/>
    <property type="match status" value="2"/>
</dbReference>
<dbReference type="InterPro" id="IPR018060">
    <property type="entry name" value="HTH_AraC"/>
</dbReference>
<dbReference type="Pfam" id="PF12833">
    <property type="entry name" value="HTH_18"/>
    <property type="match status" value="1"/>
</dbReference>
<proteinExistence type="predicted"/>